<reference evidence="2" key="1">
    <citation type="submission" date="2019-09" db="EMBL/GenBank/DDBJ databases">
        <authorList>
            <person name="Cremers G."/>
        </authorList>
    </citation>
    <scope>NUCLEOTIDE SEQUENCE [LARGE SCALE GENOMIC DNA]</scope>
    <source>
        <strain evidence="2">3B</strain>
    </source>
</reference>
<dbReference type="NCBIfam" id="TIGR02777">
    <property type="entry name" value="LigD_PE_dom"/>
    <property type="match status" value="1"/>
</dbReference>
<evidence type="ECO:0000259" key="1">
    <source>
        <dbReference type="Pfam" id="PF13298"/>
    </source>
</evidence>
<sequence>MKYSCPAEGIFVIQEHFARTHHFDFRLERNGVLKSWALPKGVPEEEGVRRLAVEVEDHPLSYAGFSGTIPHGQYGAGQVRVWDRGNYRAEEWEPDKITFELLGKRISGKFALIRLKRGDGRNWILLRRKE</sequence>
<dbReference type="EMBL" id="CABFUZ020000115">
    <property type="protein sequence ID" value="VVM06431.1"/>
    <property type="molecule type" value="Genomic_DNA"/>
</dbReference>
<accession>A0A5E6MDT7</accession>
<keyword evidence="3" id="KW-1185">Reference proteome</keyword>
<dbReference type="OrthoDB" id="9802472at2"/>
<feature type="domain" description="DNA ligase D 3'-phosphoesterase" evidence="1">
    <location>
        <begin position="14"/>
        <end position="114"/>
    </location>
</feature>
<dbReference type="PANTHER" id="PTHR39465">
    <property type="entry name" value="DNA LIGASE D, 3'-PHOSPHOESTERASE DOMAIN"/>
    <property type="match status" value="1"/>
</dbReference>
<evidence type="ECO:0000313" key="2">
    <source>
        <dbReference type="EMBL" id="VVM06431.1"/>
    </source>
</evidence>
<dbReference type="InterPro" id="IPR014144">
    <property type="entry name" value="LigD_PE_domain"/>
</dbReference>
<dbReference type="Pfam" id="PF13298">
    <property type="entry name" value="LigD_N"/>
    <property type="match status" value="1"/>
</dbReference>
<proteinExistence type="predicted"/>
<dbReference type="Proteomes" id="UP000381693">
    <property type="component" value="Unassembled WGS sequence"/>
</dbReference>
<dbReference type="PANTHER" id="PTHR39465:SF1">
    <property type="entry name" value="DNA LIGASE D 3'-PHOSPHOESTERASE DOMAIN-CONTAINING PROTEIN"/>
    <property type="match status" value="1"/>
</dbReference>
<gene>
    <name evidence="2" type="primary">ligD</name>
    <name evidence="2" type="ORF">MAMC_01081</name>
</gene>
<dbReference type="AlphaFoldDB" id="A0A5E6MDT7"/>
<protein>
    <submittedName>
        <fullName evidence="2">Multifunctional non-homologous end joining DNA repair protein LigD</fullName>
    </submittedName>
</protein>
<comment type="caution">
    <text evidence="2">The sequence shown here is derived from an EMBL/GenBank/DDBJ whole genome shotgun (WGS) entry which is preliminary data.</text>
</comment>
<evidence type="ECO:0000313" key="3">
    <source>
        <dbReference type="Proteomes" id="UP000381693"/>
    </source>
</evidence>
<organism evidence="2 3">
    <name type="scientific">Methylacidimicrobium cyclopophantes</name>
    <dbReference type="NCBI Taxonomy" id="1041766"/>
    <lineage>
        <taxon>Bacteria</taxon>
        <taxon>Pseudomonadati</taxon>
        <taxon>Verrucomicrobiota</taxon>
        <taxon>Methylacidimicrobium</taxon>
    </lineage>
</organism>
<name>A0A5E6MDT7_9BACT</name>